<accession>A0A0J8D9R6</accession>
<evidence type="ECO:0000313" key="3">
    <source>
        <dbReference type="Proteomes" id="UP000036756"/>
    </source>
</evidence>
<proteinExistence type="predicted"/>
<dbReference type="Proteomes" id="UP000036756">
    <property type="component" value="Unassembled WGS sequence"/>
</dbReference>
<dbReference type="OrthoDB" id="1954062at2"/>
<organism evidence="2 3">
    <name type="scientific">Clostridium cylindrosporum DSM 605</name>
    <dbReference type="NCBI Taxonomy" id="1121307"/>
    <lineage>
        <taxon>Bacteria</taxon>
        <taxon>Bacillati</taxon>
        <taxon>Bacillota</taxon>
        <taxon>Clostridia</taxon>
        <taxon>Eubacteriales</taxon>
        <taxon>Clostridiaceae</taxon>
        <taxon>Clostridium</taxon>
    </lineage>
</organism>
<dbReference type="STRING" id="1121307.CLCY_5c00390"/>
<dbReference type="PATRIC" id="fig|1121307.3.peg.1971"/>
<evidence type="ECO:0000313" key="2">
    <source>
        <dbReference type="EMBL" id="KMT22800.1"/>
    </source>
</evidence>
<protein>
    <submittedName>
        <fullName evidence="2">Uncharacterized protein</fullName>
    </submittedName>
</protein>
<comment type="caution">
    <text evidence="2">The sequence shown here is derived from an EMBL/GenBank/DDBJ whole genome shotgun (WGS) entry which is preliminary data.</text>
</comment>
<reference evidence="2 3" key="1">
    <citation type="submission" date="2015-06" db="EMBL/GenBank/DDBJ databases">
        <title>Draft genome sequence of the purine-degrading Clostridium cylindrosporum HC-1 (DSM 605).</title>
        <authorList>
            <person name="Poehlein A."/>
            <person name="Schiel-Bengelsdorf B."/>
            <person name="Bengelsdorf F."/>
            <person name="Daniel R."/>
            <person name="Duerre P."/>
        </authorList>
    </citation>
    <scope>NUCLEOTIDE SEQUENCE [LARGE SCALE GENOMIC DNA]</scope>
    <source>
        <strain evidence="2 3">DSM 605</strain>
    </source>
</reference>
<feature type="transmembrane region" description="Helical" evidence="1">
    <location>
        <begin position="12"/>
        <end position="30"/>
    </location>
</feature>
<keyword evidence="1" id="KW-0812">Transmembrane</keyword>
<feature type="transmembrane region" description="Helical" evidence="1">
    <location>
        <begin position="36"/>
        <end position="57"/>
    </location>
</feature>
<keyword evidence="1" id="KW-1133">Transmembrane helix</keyword>
<evidence type="ECO:0000256" key="1">
    <source>
        <dbReference type="SAM" id="Phobius"/>
    </source>
</evidence>
<keyword evidence="3" id="KW-1185">Reference proteome</keyword>
<dbReference type="RefSeq" id="WP_048569538.1">
    <property type="nucleotide sequence ID" value="NZ_LFVU01000004.1"/>
</dbReference>
<name>A0A0J8D9R6_CLOCY</name>
<dbReference type="AlphaFoldDB" id="A0A0J8D9R6"/>
<gene>
    <name evidence="2" type="ORF">CLCY_5c00390</name>
</gene>
<sequence length="121" mass="14443">MKSYKVDGYKFVVLPIIIMLVIIINVFLLFKDTYMYINILNIGIDIVLLFVYFRLFIYDINIDNKEINLKRLFSKKKVLISEIKSLRQGGILSLLRTERGRFFLITSKKDREVIRELFKDL</sequence>
<keyword evidence="1" id="KW-0472">Membrane</keyword>
<dbReference type="EMBL" id="LFVU01000004">
    <property type="protein sequence ID" value="KMT22800.1"/>
    <property type="molecule type" value="Genomic_DNA"/>
</dbReference>